<accession>A0A8E5HJT5</accession>
<gene>
    <name evidence="2" type="ORF">UV8b_01015</name>
</gene>
<dbReference type="RefSeq" id="XP_042994447.1">
    <property type="nucleotide sequence ID" value="XM_043138513.1"/>
</dbReference>
<dbReference type="EMBL" id="CP072753">
    <property type="protein sequence ID" value="QUC16774.1"/>
    <property type="molecule type" value="Genomic_DNA"/>
</dbReference>
<proteinExistence type="predicted"/>
<evidence type="ECO:0000313" key="2">
    <source>
        <dbReference type="EMBL" id="QUC16774.1"/>
    </source>
</evidence>
<organism evidence="2 3">
    <name type="scientific">Ustilaginoidea virens</name>
    <name type="common">Rice false smut fungus</name>
    <name type="synonym">Villosiclava virens</name>
    <dbReference type="NCBI Taxonomy" id="1159556"/>
    <lineage>
        <taxon>Eukaryota</taxon>
        <taxon>Fungi</taxon>
        <taxon>Dikarya</taxon>
        <taxon>Ascomycota</taxon>
        <taxon>Pezizomycotina</taxon>
        <taxon>Sordariomycetes</taxon>
        <taxon>Hypocreomycetidae</taxon>
        <taxon>Hypocreales</taxon>
        <taxon>Clavicipitaceae</taxon>
        <taxon>Ustilaginoidea</taxon>
    </lineage>
</organism>
<feature type="region of interest" description="Disordered" evidence="1">
    <location>
        <begin position="1"/>
        <end position="48"/>
    </location>
</feature>
<evidence type="ECO:0000313" key="3">
    <source>
        <dbReference type="Proteomes" id="UP000027002"/>
    </source>
</evidence>
<dbReference type="AlphaFoldDB" id="A0A8E5HJT5"/>
<sequence length="67" mass="7344">MEARERQRRGWLGGHDSKVESRRRGGKAAGTVAGEHGSDSRGGFRRGGLNEYEVSSVAEMQHDVDCN</sequence>
<evidence type="ECO:0000256" key="1">
    <source>
        <dbReference type="SAM" id="MobiDB-lite"/>
    </source>
</evidence>
<dbReference type="Proteomes" id="UP000027002">
    <property type="component" value="Chromosome 1"/>
</dbReference>
<protein>
    <submittedName>
        <fullName evidence="2">Uncharacterized protein</fullName>
    </submittedName>
</protein>
<dbReference type="GeneID" id="66061793"/>
<name>A0A8E5HJT5_USTVR</name>
<dbReference type="KEGG" id="uvi:66061793"/>
<reference evidence="2" key="1">
    <citation type="submission" date="2020-03" db="EMBL/GenBank/DDBJ databases">
        <title>A mixture of massive structural variations and highly conserved coding sequences in Ustilaginoidea virens genome.</title>
        <authorList>
            <person name="Zhang K."/>
            <person name="Zhao Z."/>
            <person name="Zhang Z."/>
            <person name="Li Y."/>
            <person name="Hsiang T."/>
            <person name="Sun W."/>
        </authorList>
    </citation>
    <scope>NUCLEOTIDE SEQUENCE</scope>
    <source>
        <strain evidence="2">UV-8b</strain>
    </source>
</reference>
<keyword evidence="3" id="KW-1185">Reference proteome</keyword>